<sequence length="647" mass="71495">MFIVRALVTTGDREKMGPPSEILKLHTPEDKSGPVSHITAKVDEHAPEPGVWIISWRYPLHPRGRIFKYKYDITANGRSLKNGEMNAQGTAPAVLHTSIPFIYDTKVNPKMTITVWAVNGAGEGEKSNMSHCLELDVPTIKCAASTTDSVTLVVQANQDTRLLFQWRYAVRLTYIDVDFIPRSQTLSLNSKMEDYDVTIRNLGAGRVYDISAEVERWEISSLSSDTPSCTSDFTKVHCNTSGVLMSAVTGLTVTDVTTNTAQLEWTPVKGTKIYEIVVATQKAKLEEGEYRHTYTSVTNKIEITDLLSCEPYFFAVRSKSPYSGPLSIPVHTRTLEDYLGPPRHLSTSSPPGDGLTALLYPNIFGDAGSDPIDVTISWIPSCNVSKGAHIFYIAGDDIDIKPLTIPKGIHHKTVTLQRSGEYTVTIQNALQGGSNSSRLHFKPAAYKSPIFTIYNESDQLHYTLKSYYTDLYGSSFLGKVAPVHVNIQYQYGDGELVDNGYEFIAAAKGACNVTLQPGVYDYTIKMRYVRSYNGRQYYGRYGSASITINTGEEIPAVGPVAPHTGKGNNKGPVGMYVGIIVSVVVVLVLGTLLTVWCVRHRRLQRSFLDFTTSHYNTRTDNATFSNDDDDDTPLIQGFSDDEPLVIA</sequence>
<reference evidence="5" key="1">
    <citation type="submission" date="2020-06" db="EMBL/GenBank/DDBJ databases">
        <title>Draft genome of Bugula neritina, a colonial animal packing powerful symbionts and potential medicines.</title>
        <authorList>
            <person name="Rayko M."/>
        </authorList>
    </citation>
    <scope>NUCLEOTIDE SEQUENCE [LARGE SCALE GENOMIC DNA]</scope>
    <source>
        <strain evidence="5">Kwan_BN1</strain>
    </source>
</reference>
<dbReference type="PANTHER" id="PTHR46708:SF11">
    <property type="entry name" value="RECEPTOR-TYPE TYROSINE-PROTEIN PHOSPHATASE ETA-LIKE"/>
    <property type="match status" value="1"/>
</dbReference>
<dbReference type="InterPro" id="IPR036116">
    <property type="entry name" value="FN3_sf"/>
</dbReference>
<dbReference type="SUPFAM" id="SSF49265">
    <property type="entry name" value="Fibronectin type III"/>
    <property type="match status" value="2"/>
</dbReference>
<dbReference type="SMART" id="SM00060">
    <property type="entry name" value="FN3"/>
    <property type="match status" value="2"/>
</dbReference>
<dbReference type="InterPro" id="IPR013783">
    <property type="entry name" value="Ig-like_fold"/>
</dbReference>
<dbReference type="InterPro" id="IPR050991">
    <property type="entry name" value="ECM_Regulatory_Proteins"/>
</dbReference>
<evidence type="ECO:0000313" key="6">
    <source>
        <dbReference type="Proteomes" id="UP000593567"/>
    </source>
</evidence>
<keyword evidence="3" id="KW-0472">Membrane</keyword>
<dbReference type="CDD" id="cd00063">
    <property type="entry name" value="FN3"/>
    <property type="match status" value="1"/>
</dbReference>
<dbReference type="AlphaFoldDB" id="A0A7J7J666"/>
<keyword evidence="3" id="KW-0812">Transmembrane</keyword>
<gene>
    <name evidence="5" type="ORF">EB796_020731</name>
</gene>
<dbReference type="Proteomes" id="UP000593567">
    <property type="component" value="Unassembled WGS sequence"/>
</dbReference>
<evidence type="ECO:0000256" key="2">
    <source>
        <dbReference type="SAM" id="MobiDB-lite"/>
    </source>
</evidence>
<proteinExistence type="predicted"/>
<feature type="region of interest" description="Disordered" evidence="2">
    <location>
        <begin position="619"/>
        <end position="647"/>
    </location>
</feature>
<keyword evidence="6" id="KW-1185">Reference proteome</keyword>
<protein>
    <submittedName>
        <fullName evidence="5">SORL1</fullName>
    </submittedName>
</protein>
<keyword evidence="1" id="KW-0677">Repeat</keyword>
<dbReference type="EMBL" id="VXIV02003140">
    <property type="protein sequence ID" value="KAF6020928.1"/>
    <property type="molecule type" value="Genomic_DNA"/>
</dbReference>
<keyword evidence="3" id="KW-1133">Transmembrane helix</keyword>
<dbReference type="PROSITE" id="PS50853">
    <property type="entry name" value="FN3"/>
    <property type="match status" value="1"/>
</dbReference>
<evidence type="ECO:0000256" key="3">
    <source>
        <dbReference type="SAM" id="Phobius"/>
    </source>
</evidence>
<evidence type="ECO:0000313" key="5">
    <source>
        <dbReference type="EMBL" id="KAF6020928.1"/>
    </source>
</evidence>
<evidence type="ECO:0000256" key="1">
    <source>
        <dbReference type="ARBA" id="ARBA00022737"/>
    </source>
</evidence>
<accession>A0A7J7J666</accession>
<comment type="caution">
    <text evidence="5">The sequence shown here is derived from an EMBL/GenBank/DDBJ whole genome shotgun (WGS) entry which is preliminary data.</text>
</comment>
<dbReference type="PANTHER" id="PTHR46708">
    <property type="entry name" value="TENASCIN"/>
    <property type="match status" value="1"/>
</dbReference>
<dbReference type="Pfam" id="PF25814">
    <property type="entry name" value="fn3_SORL1"/>
    <property type="match status" value="1"/>
</dbReference>
<organism evidence="5 6">
    <name type="scientific">Bugula neritina</name>
    <name type="common">Brown bryozoan</name>
    <name type="synonym">Sertularia neritina</name>
    <dbReference type="NCBI Taxonomy" id="10212"/>
    <lineage>
        <taxon>Eukaryota</taxon>
        <taxon>Metazoa</taxon>
        <taxon>Spiralia</taxon>
        <taxon>Lophotrochozoa</taxon>
        <taxon>Bryozoa</taxon>
        <taxon>Gymnolaemata</taxon>
        <taxon>Cheilostomatida</taxon>
        <taxon>Flustrina</taxon>
        <taxon>Buguloidea</taxon>
        <taxon>Bugulidae</taxon>
        <taxon>Bugula</taxon>
    </lineage>
</organism>
<feature type="transmembrane region" description="Helical" evidence="3">
    <location>
        <begin position="573"/>
        <end position="598"/>
    </location>
</feature>
<dbReference type="Gene3D" id="2.60.40.10">
    <property type="entry name" value="Immunoglobulins"/>
    <property type="match status" value="2"/>
</dbReference>
<dbReference type="InterPro" id="IPR003961">
    <property type="entry name" value="FN3_dom"/>
</dbReference>
<name>A0A7J7J666_BUGNE</name>
<evidence type="ECO:0000259" key="4">
    <source>
        <dbReference type="PROSITE" id="PS50853"/>
    </source>
</evidence>
<feature type="domain" description="Fibronectin type-III" evidence="4">
    <location>
        <begin position="247"/>
        <end position="337"/>
    </location>
</feature>
<dbReference type="InterPro" id="IPR057841">
    <property type="entry name" value="FN3_SORL1"/>
</dbReference>
<dbReference type="OrthoDB" id="6152286at2759"/>